<comment type="pathway">
    <text evidence="1">Purine metabolism; GMP biosynthesis; GMP from XMP (L-Gln route): step 1/1.</text>
</comment>
<name>A0A7S4PPJ7_GUITH</name>
<dbReference type="SUPFAM" id="SSF52317">
    <property type="entry name" value="Class I glutamine amidotransferase-like"/>
    <property type="match status" value="1"/>
</dbReference>
<evidence type="ECO:0000256" key="9">
    <source>
        <dbReference type="ARBA" id="ARBA00022962"/>
    </source>
</evidence>
<dbReference type="EMBL" id="HBKN01051144">
    <property type="protein sequence ID" value="CAE2341889.1"/>
    <property type="molecule type" value="Transcribed_RNA"/>
</dbReference>
<reference evidence="13" key="1">
    <citation type="submission" date="2021-01" db="EMBL/GenBank/DDBJ databases">
        <authorList>
            <person name="Corre E."/>
            <person name="Pelletier E."/>
            <person name="Niang G."/>
            <person name="Scheremetjew M."/>
            <person name="Finn R."/>
            <person name="Kale V."/>
            <person name="Holt S."/>
            <person name="Cochrane G."/>
            <person name="Meng A."/>
            <person name="Brown T."/>
            <person name="Cohen L."/>
        </authorList>
    </citation>
    <scope>NUCLEOTIDE SEQUENCE</scope>
    <source>
        <strain evidence="13">CCMP 2712</strain>
    </source>
</reference>
<organism evidence="13">
    <name type="scientific">Guillardia theta</name>
    <name type="common">Cryptophyte</name>
    <name type="synonym">Cryptomonas phi</name>
    <dbReference type="NCBI Taxonomy" id="55529"/>
    <lineage>
        <taxon>Eukaryota</taxon>
        <taxon>Cryptophyceae</taxon>
        <taxon>Pyrenomonadales</taxon>
        <taxon>Geminigeraceae</taxon>
        <taxon>Guillardia</taxon>
    </lineage>
</organism>
<gene>
    <name evidence="13" type="ORF">GTHE00462_LOCUS39885</name>
</gene>
<dbReference type="PROSITE" id="PS51553">
    <property type="entry name" value="GMPS_ATP_PPASE"/>
    <property type="match status" value="1"/>
</dbReference>
<dbReference type="InterPro" id="IPR001674">
    <property type="entry name" value="GMP_synth_C"/>
</dbReference>
<evidence type="ECO:0000256" key="3">
    <source>
        <dbReference type="ARBA" id="ARBA00012746"/>
    </source>
</evidence>
<evidence type="ECO:0000256" key="11">
    <source>
        <dbReference type="PROSITE-ProRule" id="PRU00886"/>
    </source>
</evidence>
<proteinExistence type="predicted"/>
<dbReference type="Pfam" id="PF00117">
    <property type="entry name" value="GATase"/>
    <property type="match status" value="1"/>
</dbReference>
<dbReference type="PRINTS" id="PR00097">
    <property type="entry name" value="ANTSNTHASEII"/>
</dbReference>
<keyword evidence="4" id="KW-0436">Ligase</keyword>
<dbReference type="AlphaFoldDB" id="A0A7S4PPJ7"/>
<evidence type="ECO:0000256" key="6">
    <source>
        <dbReference type="ARBA" id="ARBA00022749"/>
    </source>
</evidence>
<dbReference type="FunFam" id="3.40.50.620:FF:000044">
    <property type="entry name" value="GMP synthase [glutamine-hydrolyzing]"/>
    <property type="match status" value="1"/>
</dbReference>
<comment type="subunit">
    <text evidence="2">Homodimer.</text>
</comment>
<dbReference type="NCBIfam" id="NF000848">
    <property type="entry name" value="PRK00074.1"/>
    <property type="match status" value="1"/>
</dbReference>
<dbReference type="PANTHER" id="PTHR11922:SF2">
    <property type="entry name" value="GMP SYNTHASE [GLUTAMINE-HYDROLYZING]"/>
    <property type="match status" value="1"/>
</dbReference>
<evidence type="ECO:0000256" key="10">
    <source>
        <dbReference type="ARBA" id="ARBA00031356"/>
    </source>
</evidence>
<dbReference type="GO" id="GO:0003921">
    <property type="term" value="F:GMP synthase activity"/>
    <property type="evidence" value="ECO:0007669"/>
    <property type="project" value="InterPro"/>
</dbReference>
<dbReference type="InterPro" id="IPR014729">
    <property type="entry name" value="Rossmann-like_a/b/a_fold"/>
</dbReference>
<feature type="domain" description="GMPS ATP-PPase" evidence="12">
    <location>
        <begin position="195"/>
        <end position="404"/>
    </location>
</feature>
<evidence type="ECO:0000256" key="2">
    <source>
        <dbReference type="ARBA" id="ARBA00011738"/>
    </source>
</evidence>
<feature type="binding site" evidence="11">
    <location>
        <begin position="222"/>
        <end position="228"/>
    </location>
    <ligand>
        <name>ATP</name>
        <dbReference type="ChEBI" id="CHEBI:30616"/>
    </ligand>
</feature>
<sequence length="634" mass="69333">MGPSNKVAILDAGAQYGKLIDRRIRELKVESHVVPLDSKPEDLQGKYDAIVISGGPGSCYAPDAPKFHPEVLEMGLPILGVCYGYQLLNYVKGGKVEKSSKREDLQETVDIDTSSPLFQGLTSKEKTLLTHGDAVVEVAPDFRPVAWSKGLVIAIENQGKKMFGTQFHPEVDLTENGVAIFKHFLFDIAKMSPDYTPESRHEAAIAEIRSIVGTKEILVLVSGGVDSSVCAALCREAVGPEKVHAVHIDHGFMRKNESETVQVALGKVGINLHMVHCADDFAKARTMAKGVEVGPLEETVAPEHKRMIIGDTFMRVTEQAVRKLGINADNVYLAQGTLRPDLIESGSHLASSKADVIKTHHNDTALVRELRAQGKIVEPLRDFHKDEVRALGTELGLPKHLVWRQPFPGPGLAIRCLCSDGSCPPLLSKEDMHKVEQLAAQYTKGKLSVCQLPVLTVGVQGDCRSYKSAVALSLPGEPKSSDIDWEQLFHIARNVPSEVMSVSRTCFMWGPPCTNDSEGLLDVTPTYCTQDVMEQLREADSVVTEAMLESDLVHTLSQVPVVIFPASFGTKGNRSIAIRPFITRDFMTGKPAVPGQELPFEVLDSIIAKIRQVKGISRVVYDLTAKPPGTTEWE</sequence>
<evidence type="ECO:0000256" key="1">
    <source>
        <dbReference type="ARBA" id="ARBA00005153"/>
    </source>
</evidence>
<dbReference type="GO" id="GO:0005829">
    <property type="term" value="C:cytosol"/>
    <property type="evidence" value="ECO:0007669"/>
    <property type="project" value="TreeGrafter"/>
</dbReference>
<dbReference type="CDD" id="cd01997">
    <property type="entry name" value="GMP_synthase_C"/>
    <property type="match status" value="1"/>
</dbReference>
<dbReference type="Gene3D" id="3.40.50.880">
    <property type="match status" value="1"/>
</dbReference>
<evidence type="ECO:0000256" key="7">
    <source>
        <dbReference type="ARBA" id="ARBA00022755"/>
    </source>
</evidence>
<dbReference type="InterPro" id="IPR017926">
    <property type="entry name" value="GATASE"/>
</dbReference>
<dbReference type="SUPFAM" id="SSF54810">
    <property type="entry name" value="GMP synthetase C-terminal dimerisation domain"/>
    <property type="match status" value="2"/>
</dbReference>
<keyword evidence="9" id="KW-0315">Glutamine amidotransferase</keyword>
<dbReference type="InterPro" id="IPR025777">
    <property type="entry name" value="GMPS_ATP_PPase_dom"/>
</dbReference>
<dbReference type="GO" id="GO:0005524">
    <property type="term" value="F:ATP binding"/>
    <property type="evidence" value="ECO:0007669"/>
    <property type="project" value="UniProtKB-UniRule"/>
</dbReference>
<dbReference type="SUPFAM" id="SSF52402">
    <property type="entry name" value="Adenine nucleotide alpha hydrolases-like"/>
    <property type="match status" value="1"/>
</dbReference>
<keyword evidence="7 11" id="KW-0658">Purine biosynthesis</keyword>
<evidence type="ECO:0000259" key="12">
    <source>
        <dbReference type="PROSITE" id="PS51553"/>
    </source>
</evidence>
<dbReference type="InterPro" id="IPR022310">
    <property type="entry name" value="NAD/GMP_synthase"/>
</dbReference>
<keyword evidence="6 11" id="KW-0332">GMP biosynthesis</keyword>
<dbReference type="PANTHER" id="PTHR11922">
    <property type="entry name" value="GMP SYNTHASE-RELATED"/>
    <property type="match status" value="1"/>
</dbReference>
<dbReference type="PRINTS" id="PR00099">
    <property type="entry name" value="CPSGATASE"/>
</dbReference>
<dbReference type="PROSITE" id="PS51273">
    <property type="entry name" value="GATASE_TYPE_1"/>
    <property type="match status" value="1"/>
</dbReference>
<dbReference type="Gene3D" id="3.30.300.10">
    <property type="match status" value="2"/>
</dbReference>
<keyword evidence="5 11" id="KW-0547">Nucleotide-binding</keyword>
<dbReference type="Gene3D" id="3.40.50.620">
    <property type="entry name" value="HUPs"/>
    <property type="match status" value="1"/>
</dbReference>
<dbReference type="EC" id="6.3.5.2" evidence="3"/>
<dbReference type="Pfam" id="PF02540">
    <property type="entry name" value="NAD_synthase"/>
    <property type="match status" value="1"/>
</dbReference>
<protein>
    <recommendedName>
        <fullName evidence="3">GMP synthase (glutamine-hydrolyzing)</fullName>
        <ecNumber evidence="3">6.3.5.2</ecNumber>
    </recommendedName>
    <alternativeName>
        <fullName evidence="10">Glutamine amidotransferase</fullName>
    </alternativeName>
</protein>
<dbReference type="InterPro" id="IPR004739">
    <property type="entry name" value="GMP_synth_GATase"/>
</dbReference>
<dbReference type="Pfam" id="PF00958">
    <property type="entry name" value="GMP_synt_C"/>
    <property type="match status" value="1"/>
</dbReference>
<dbReference type="PRINTS" id="PR00096">
    <property type="entry name" value="GATASE"/>
</dbReference>
<evidence type="ECO:0000256" key="4">
    <source>
        <dbReference type="ARBA" id="ARBA00022598"/>
    </source>
</evidence>
<dbReference type="CDD" id="cd01742">
    <property type="entry name" value="GATase1_GMP_Synthase"/>
    <property type="match status" value="1"/>
</dbReference>
<keyword evidence="8 11" id="KW-0067">ATP-binding</keyword>
<accession>A0A7S4PPJ7</accession>
<evidence type="ECO:0000256" key="8">
    <source>
        <dbReference type="ARBA" id="ARBA00022840"/>
    </source>
</evidence>
<dbReference type="OMA" id="IWQSFAV"/>
<evidence type="ECO:0000256" key="5">
    <source>
        <dbReference type="ARBA" id="ARBA00022741"/>
    </source>
</evidence>
<dbReference type="InterPro" id="IPR029062">
    <property type="entry name" value="Class_I_gatase-like"/>
</dbReference>
<evidence type="ECO:0000313" key="13">
    <source>
        <dbReference type="EMBL" id="CAE2341889.1"/>
    </source>
</evidence>
<dbReference type="UniPathway" id="UPA00189">
    <property type="reaction ID" value="UER00296"/>
</dbReference>